<dbReference type="InterPro" id="IPR036259">
    <property type="entry name" value="MFS_trans_sf"/>
</dbReference>
<protein>
    <submittedName>
        <fullName evidence="3">Glycoside-pentoside-hexuronide (GPH):cation symporter</fullName>
    </submittedName>
</protein>
<comment type="similarity">
    <text evidence="1">Belongs to the sodium:galactoside symporter (TC 2.A.2) family.</text>
</comment>
<feature type="transmembrane region" description="Helical" evidence="2">
    <location>
        <begin position="178"/>
        <end position="200"/>
    </location>
</feature>
<dbReference type="GO" id="GO:0015293">
    <property type="term" value="F:symporter activity"/>
    <property type="evidence" value="ECO:0007669"/>
    <property type="project" value="InterPro"/>
</dbReference>
<dbReference type="GO" id="GO:0005886">
    <property type="term" value="C:plasma membrane"/>
    <property type="evidence" value="ECO:0007669"/>
    <property type="project" value="TreeGrafter"/>
</dbReference>
<evidence type="ECO:0000313" key="3">
    <source>
        <dbReference type="EMBL" id="HIX57007.1"/>
    </source>
</evidence>
<gene>
    <name evidence="3" type="ORF">H9850_06005</name>
</gene>
<comment type="caution">
    <text evidence="3">The sequence shown here is derived from an EMBL/GenBank/DDBJ whole genome shotgun (WGS) entry which is preliminary data.</text>
</comment>
<feature type="transmembrane region" description="Helical" evidence="2">
    <location>
        <begin position="43"/>
        <end position="62"/>
    </location>
</feature>
<feature type="transmembrane region" description="Helical" evidence="2">
    <location>
        <begin position="266"/>
        <end position="286"/>
    </location>
</feature>
<evidence type="ECO:0000256" key="1">
    <source>
        <dbReference type="ARBA" id="ARBA00009617"/>
    </source>
</evidence>
<feature type="transmembrane region" description="Helical" evidence="2">
    <location>
        <begin position="111"/>
        <end position="140"/>
    </location>
</feature>
<dbReference type="Pfam" id="PF13347">
    <property type="entry name" value="MFS_2"/>
    <property type="match status" value="1"/>
</dbReference>
<feature type="transmembrane region" description="Helical" evidence="2">
    <location>
        <begin position="83"/>
        <end position="105"/>
    </location>
</feature>
<dbReference type="InterPro" id="IPR039672">
    <property type="entry name" value="MFS_2"/>
</dbReference>
<feature type="transmembrane region" description="Helical" evidence="2">
    <location>
        <begin position="20"/>
        <end position="37"/>
    </location>
</feature>
<dbReference type="GO" id="GO:0006814">
    <property type="term" value="P:sodium ion transport"/>
    <property type="evidence" value="ECO:0007669"/>
    <property type="project" value="InterPro"/>
</dbReference>
<feature type="transmembrane region" description="Helical" evidence="2">
    <location>
        <begin position="418"/>
        <end position="437"/>
    </location>
</feature>
<dbReference type="PANTHER" id="PTHR11328:SF24">
    <property type="entry name" value="MAJOR FACILITATOR SUPERFAMILY (MFS) PROFILE DOMAIN-CONTAINING PROTEIN"/>
    <property type="match status" value="1"/>
</dbReference>
<organism evidence="3 4">
    <name type="scientific">Candidatus Anaerobiospirillum pullistercoris</name>
    <dbReference type="NCBI Taxonomy" id="2838452"/>
    <lineage>
        <taxon>Bacteria</taxon>
        <taxon>Pseudomonadati</taxon>
        <taxon>Pseudomonadota</taxon>
        <taxon>Gammaproteobacteria</taxon>
        <taxon>Aeromonadales</taxon>
        <taxon>Succinivibrionaceae</taxon>
        <taxon>Anaerobiospirillum</taxon>
    </lineage>
</organism>
<dbReference type="Gene3D" id="1.20.1250.20">
    <property type="entry name" value="MFS general substrate transporter like domains"/>
    <property type="match status" value="1"/>
</dbReference>
<sequence length="474" mass="52005">MGTVPKLSFFEKFSFGSGDLGCTVIWNVVAMFMTIYYTDDVGISAAAVAAIMLSVRIFDGFSDLVMGYVLDKTNSKLGKARPWILWSAPFMCIFLILCFSVPDFLGYTAKIVYAFLTYFFLTVVIYTACNLAYCSLTSFVTDDLQDRASMNAIRFVMTAAGSIILGYVTPVAAKSLGWLGICVVYGVVALGLLLLCFFVCKERIKPQPRRAEDKLTVKESMTVLSKNTFFYFLVAFFMIDFANAGITGSSGMYLARYIIQDDTFFGTLNLVGTLPQAIACFLFPWIMQLLKGKWNSIIAGYILYVIGYGMCTLFVTTEMTMGSYDFYIMLVGLALKGIGWGIHLVAMFAMIADVAEYGEWKAGRRLEGATYSVSSFGFKIGLGIGGAVVGWVLASVNYDATLDVQPTETLEAILDINFLIPLILSIVGLVLSLLNNLDKVYPQVMKELTVRRAQEAAAIQAEQGNNGGADLAKN</sequence>
<reference evidence="3" key="1">
    <citation type="journal article" date="2021" name="PeerJ">
        <title>Extensive microbial diversity within the chicken gut microbiome revealed by metagenomics and culture.</title>
        <authorList>
            <person name="Gilroy R."/>
            <person name="Ravi A."/>
            <person name="Getino M."/>
            <person name="Pursley I."/>
            <person name="Horton D.L."/>
            <person name="Alikhan N.F."/>
            <person name="Baker D."/>
            <person name="Gharbi K."/>
            <person name="Hall N."/>
            <person name="Watson M."/>
            <person name="Adriaenssens E.M."/>
            <person name="Foster-Nyarko E."/>
            <person name="Jarju S."/>
            <person name="Secka A."/>
            <person name="Antonio M."/>
            <person name="Oren A."/>
            <person name="Chaudhuri R.R."/>
            <person name="La Ragione R."/>
            <person name="Hildebrand F."/>
            <person name="Pallen M.J."/>
        </authorList>
    </citation>
    <scope>NUCLEOTIDE SEQUENCE</scope>
    <source>
        <strain evidence="3">USASDec5-558</strain>
    </source>
</reference>
<dbReference type="CDD" id="cd17332">
    <property type="entry name" value="MFS_MelB_like"/>
    <property type="match status" value="1"/>
</dbReference>
<name>A0A9D2B0G9_9GAMM</name>
<dbReference type="NCBIfam" id="TIGR00792">
    <property type="entry name" value="gph"/>
    <property type="match status" value="1"/>
</dbReference>
<reference evidence="3" key="2">
    <citation type="submission" date="2021-04" db="EMBL/GenBank/DDBJ databases">
        <authorList>
            <person name="Gilroy R."/>
        </authorList>
    </citation>
    <scope>NUCLEOTIDE SEQUENCE</scope>
    <source>
        <strain evidence="3">USASDec5-558</strain>
    </source>
</reference>
<dbReference type="EMBL" id="DXEV01000114">
    <property type="protein sequence ID" value="HIX57007.1"/>
    <property type="molecule type" value="Genomic_DNA"/>
</dbReference>
<dbReference type="AlphaFoldDB" id="A0A9D2B0G9"/>
<feature type="transmembrane region" description="Helical" evidence="2">
    <location>
        <begin position="327"/>
        <end position="355"/>
    </location>
</feature>
<dbReference type="SUPFAM" id="SSF103473">
    <property type="entry name" value="MFS general substrate transporter"/>
    <property type="match status" value="1"/>
</dbReference>
<keyword evidence="2" id="KW-1133">Transmembrane helix</keyword>
<keyword evidence="2" id="KW-0812">Transmembrane</keyword>
<feature type="transmembrane region" description="Helical" evidence="2">
    <location>
        <begin position="376"/>
        <end position="398"/>
    </location>
</feature>
<accession>A0A9D2B0G9</accession>
<dbReference type="GO" id="GO:0008643">
    <property type="term" value="P:carbohydrate transport"/>
    <property type="evidence" value="ECO:0007669"/>
    <property type="project" value="InterPro"/>
</dbReference>
<proteinExistence type="inferred from homology"/>
<dbReference type="InterPro" id="IPR001927">
    <property type="entry name" value="Na/Gal_symport"/>
</dbReference>
<dbReference type="PANTHER" id="PTHR11328">
    <property type="entry name" value="MAJOR FACILITATOR SUPERFAMILY DOMAIN-CONTAINING PROTEIN"/>
    <property type="match status" value="1"/>
</dbReference>
<evidence type="ECO:0000256" key="2">
    <source>
        <dbReference type="SAM" id="Phobius"/>
    </source>
</evidence>
<dbReference type="Proteomes" id="UP000886829">
    <property type="component" value="Unassembled WGS sequence"/>
</dbReference>
<feature type="transmembrane region" description="Helical" evidence="2">
    <location>
        <begin position="298"/>
        <end position="315"/>
    </location>
</feature>
<feature type="transmembrane region" description="Helical" evidence="2">
    <location>
        <begin position="152"/>
        <end position="172"/>
    </location>
</feature>
<evidence type="ECO:0000313" key="4">
    <source>
        <dbReference type="Proteomes" id="UP000886829"/>
    </source>
</evidence>
<keyword evidence="2" id="KW-0472">Membrane</keyword>
<feature type="transmembrane region" description="Helical" evidence="2">
    <location>
        <begin position="228"/>
        <end position="246"/>
    </location>
</feature>